<keyword evidence="7 11" id="KW-0239">DNA-directed DNA polymerase</keyword>
<dbReference type="InterPro" id="IPR019760">
    <property type="entry name" value="DNA-dir_DNA_pol_A_CS"/>
</dbReference>
<keyword evidence="5 11" id="KW-0548">Nucleotidyltransferase</keyword>
<dbReference type="GO" id="GO:0003887">
    <property type="term" value="F:DNA-directed DNA polymerase activity"/>
    <property type="evidence" value="ECO:0007669"/>
    <property type="project" value="UniProtKB-KW"/>
</dbReference>
<evidence type="ECO:0000256" key="1">
    <source>
        <dbReference type="ARBA" id="ARBA00007705"/>
    </source>
</evidence>
<dbReference type="Proteomes" id="UP000005496">
    <property type="component" value="Unassembled WGS sequence"/>
</dbReference>
<dbReference type="eggNOG" id="COG0749">
    <property type="taxonomic scope" value="Bacteria"/>
</dbReference>
<dbReference type="GO" id="GO:0008408">
    <property type="term" value="F:3'-5' exonuclease activity"/>
    <property type="evidence" value="ECO:0007669"/>
    <property type="project" value="InterPro"/>
</dbReference>
<feature type="domain" description="DNA-directed DNA polymerase family A palm" evidence="10">
    <location>
        <begin position="654"/>
        <end position="874"/>
    </location>
</feature>
<dbReference type="PANTHER" id="PTHR10133:SF27">
    <property type="entry name" value="DNA POLYMERASE NU"/>
    <property type="match status" value="1"/>
</dbReference>
<dbReference type="InterPro" id="IPR002562">
    <property type="entry name" value="3'-5'_exonuclease_dom"/>
</dbReference>
<evidence type="ECO:0000256" key="7">
    <source>
        <dbReference type="ARBA" id="ARBA00022932"/>
    </source>
</evidence>
<dbReference type="EC" id="2.7.7.7" evidence="2"/>
<dbReference type="Gene3D" id="1.20.1060.10">
    <property type="entry name" value="Taq DNA Polymerase, Chain T, domain 4"/>
    <property type="match status" value="1"/>
</dbReference>
<dbReference type="InterPro" id="IPR036895">
    <property type="entry name" value="Uracil-DNA_glycosylase-like_sf"/>
</dbReference>
<dbReference type="Gene3D" id="1.10.150.20">
    <property type="entry name" value="5' to 3' exonuclease, C-terminal subdomain"/>
    <property type="match status" value="1"/>
</dbReference>
<evidence type="ECO:0000313" key="11">
    <source>
        <dbReference type="EMBL" id="EFI35559.1"/>
    </source>
</evidence>
<keyword evidence="6" id="KW-0235">DNA replication</keyword>
<comment type="catalytic activity">
    <reaction evidence="9">
        <text>DNA(n) + a 2'-deoxyribonucleoside 5'-triphosphate = DNA(n+1) + diphosphate</text>
        <dbReference type="Rhea" id="RHEA:22508"/>
        <dbReference type="Rhea" id="RHEA-COMP:17339"/>
        <dbReference type="Rhea" id="RHEA-COMP:17340"/>
        <dbReference type="ChEBI" id="CHEBI:33019"/>
        <dbReference type="ChEBI" id="CHEBI:61560"/>
        <dbReference type="ChEBI" id="CHEBI:173112"/>
        <dbReference type="EC" id="2.7.7.7"/>
    </reaction>
</comment>
<dbReference type="InterPro" id="IPR043502">
    <property type="entry name" value="DNA/RNA_pol_sf"/>
</dbReference>
<dbReference type="Pfam" id="PF01612">
    <property type="entry name" value="DNA_pol_A_exo1"/>
    <property type="match status" value="1"/>
</dbReference>
<dbReference type="EMBL" id="ACJN02000001">
    <property type="protein sequence ID" value="EFI35559.1"/>
    <property type="molecule type" value="Genomic_DNA"/>
</dbReference>
<evidence type="ECO:0000256" key="8">
    <source>
        <dbReference type="ARBA" id="ARBA00023125"/>
    </source>
</evidence>
<dbReference type="InterPro" id="IPR036397">
    <property type="entry name" value="RNaseH_sf"/>
</dbReference>
<dbReference type="InterPro" id="IPR002298">
    <property type="entry name" value="DNA_polymerase_A"/>
</dbReference>
<name>D6SLJ8_9BACT</name>
<dbReference type="OrthoDB" id="5384043at2"/>
<gene>
    <name evidence="11" type="ORF">Dthio_PD2985</name>
</gene>
<dbReference type="RefSeq" id="WP_008868691.1">
    <property type="nucleotide sequence ID" value="NZ_ACJN02000001.1"/>
</dbReference>
<dbReference type="GO" id="GO:0003677">
    <property type="term" value="F:DNA binding"/>
    <property type="evidence" value="ECO:0007669"/>
    <property type="project" value="UniProtKB-KW"/>
</dbReference>
<dbReference type="SMART" id="SM00482">
    <property type="entry name" value="POLAc"/>
    <property type="match status" value="1"/>
</dbReference>
<dbReference type="Gene3D" id="3.30.70.370">
    <property type="match status" value="1"/>
</dbReference>
<dbReference type="InterPro" id="IPR012337">
    <property type="entry name" value="RNaseH-like_sf"/>
</dbReference>
<keyword evidence="8" id="KW-0238">DNA-binding</keyword>
<dbReference type="PRINTS" id="PR00868">
    <property type="entry name" value="DNAPOLI"/>
</dbReference>
<dbReference type="Gene3D" id="3.40.470.10">
    <property type="entry name" value="Uracil-DNA glycosylase-like domain"/>
    <property type="match status" value="1"/>
</dbReference>
<dbReference type="SUPFAM" id="SSF53098">
    <property type="entry name" value="Ribonuclease H-like"/>
    <property type="match status" value="1"/>
</dbReference>
<proteinExistence type="inferred from homology"/>
<dbReference type="Pfam" id="PF00476">
    <property type="entry name" value="DNA_pol_A"/>
    <property type="match status" value="1"/>
</dbReference>
<evidence type="ECO:0000256" key="9">
    <source>
        <dbReference type="ARBA" id="ARBA00049244"/>
    </source>
</evidence>
<evidence type="ECO:0000256" key="4">
    <source>
        <dbReference type="ARBA" id="ARBA00022679"/>
    </source>
</evidence>
<evidence type="ECO:0000256" key="6">
    <source>
        <dbReference type="ARBA" id="ARBA00022705"/>
    </source>
</evidence>
<sequence length="914" mass="105136">MTICDECRHKGQTRYNGKDRGELDILVVGDAPGKVDCRRGHYTASQYLAVLDQIRRLKPSYTVGQEFALGCKPEDSVKAQDISHCSPRLHEIVSRTKPKALLLLGVNAARAFGINKNQLAIRGNIIELNVEGHPVKAVASYSAGTAYKEPGLASCIQADVKKAAAIVDGTINNLDYQLETPETFEEIMSALEKAREATRAGTMKKLVSVDTETTSLEPYRLEEKMIAISLSWKKGQGLAFYFDHHEHGLNKEKQDQVLSKLEEVLDPEYTVTCAANAKFDYKWLNYRYGLDIPFFDFDVMLLEHLLDEDKKNEYGLKNLTRDYIPELAGYDEELEKALADIQNKFDKEAKEKHEQALQDYFTKWQEKTDEQRKELLKDWVRQRYIDLPEIEGLEKIKTVQNGRKKAVSKAYTKSLFKVLKKLPPEILDIPGSVARKVNYGDLPREILLPYAAMDAMVTRVIFTEQYRKMEEDYTQIKRLEIAEKTTDLAKTLRFMTMPLAPKISEMEYQGIRIDREKLEDFIARVDAKIPELKDRIFSSIGRKINLSSSSGDLKRVLFKEKRYEPVKYTKTGDFSTDKNSMEVLYEKNEDEFIRDLLILRRVEKVRETYFINWRGEIEYDGRLHFSLNQHGTATYRLSANKGLQNAPAYLKEIDLNVKSLFLPDSEEYDIFDLDIANAELRVLCGYSKDETLIEAFNQGLDIHSLTAAKISDFTYEEIKAAKEDKTSEQHKLRQLGKKINFGTVYSMGATSLSKQLWAESRIKVSEDEAKQYLNKFFEEYPKVKEYMEKTRAFARAHRFVYTYTGRRRRFPMLGVDNHQKFKAFRQAINCRIQTTSADIVNTNLVDLDDAIKPLGGRVLLTVHDSILFQLPKDTAGVTELLDQVITENTKNKFPWLPVEWKYDVGKGPNYGECA</sequence>
<dbReference type="InterPro" id="IPR001098">
    <property type="entry name" value="DNA-dir_DNA_pol_A_palm_dom"/>
</dbReference>
<evidence type="ECO:0000256" key="2">
    <source>
        <dbReference type="ARBA" id="ARBA00012417"/>
    </source>
</evidence>
<evidence type="ECO:0000256" key="3">
    <source>
        <dbReference type="ARBA" id="ARBA00020311"/>
    </source>
</evidence>
<keyword evidence="12" id="KW-1185">Reference proteome</keyword>
<reference evidence="11" key="1">
    <citation type="submission" date="2010-05" db="EMBL/GenBank/DDBJ databases">
        <title>The draft genome of Desulfonatronospira thiodismutans ASO3-1.</title>
        <authorList>
            <consortium name="US DOE Joint Genome Institute (JGI-PGF)"/>
            <person name="Lucas S."/>
            <person name="Copeland A."/>
            <person name="Lapidus A."/>
            <person name="Cheng J.-F."/>
            <person name="Bruce D."/>
            <person name="Goodwin L."/>
            <person name="Pitluck S."/>
            <person name="Chertkov O."/>
            <person name="Brettin T."/>
            <person name="Detter J.C."/>
            <person name="Han C."/>
            <person name="Land M.L."/>
            <person name="Hauser L."/>
            <person name="Kyrpides N."/>
            <person name="Mikhailova N."/>
            <person name="Muyzer G."/>
            <person name="Woyke T."/>
        </authorList>
    </citation>
    <scope>NUCLEOTIDE SEQUENCE [LARGE SCALE GENOMIC DNA]</scope>
    <source>
        <strain evidence="11">ASO3-1</strain>
    </source>
</reference>
<comment type="similarity">
    <text evidence="1">Belongs to the DNA polymerase type-A family.</text>
</comment>
<evidence type="ECO:0000313" key="12">
    <source>
        <dbReference type="Proteomes" id="UP000005496"/>
    </source>
</evidence>
<organism evidence="11 12">
    <name type="scientific">Desulfonatronospira thiodismutans ASO3-1</name>
    <dbReference type="NCBI Taxonomy" id="555779"/>
    <lineage>
        <taxon>Bacteria</taxon>
        <taxon>Pseudomonadati</taxon>
        <taxon>Thermodesulfobacteriota</taxon>
        <taxon>Desulfovibrionia</taxon>
        <taxon>Desulfovibrionales</taxon>
        <taxon>Desulfonatronovibrionaceae</taxon>
        <taxon>Desulfonatronospira</taxon>
    </lineage>
</organism>
<evidence type="ECO:0000256" key="5">
    <source>
        <dbReference type="ARBA" id="ARBA00022695"/>
    </source>
</evidence>
<accession>D6SLJ8</accession>
<dbReference type="GO" id="GO:0006261">
    <property type="term" value="P:DNA-templated DNA replication"/>
    <property type="evidence" value="ECO:0007669"/>
    <property type="project" value="InterPro"/>
</dbReference>
<dbReference type="Gene3D" id="3.30.420.10">
    <property type="entry name" value="Ribonuclease H-like superfamily/Ribonuclease H"/>
    <property type="match status" value="1"/>
</dbReference>
<keyword evidence="4 11" id="KW-0808">Transferase</keyword>
<comment type="caution">
    <text evidence="11">The sequence shown here is derived from an EMBL/GenBank/DDBJ whole genome shotgun (WGS) entry which is preliminary data.</text>
</comment>
<dbReference type="PROSITE" id="PS00447">
    <property type="entry name" value="DNA_POLYMERASE_A"/>
    <property type="match status" value="1"/>
</dbReference>
<dbReference type="PANTHER" id="PTHR10133">
    <property type="entry name" value="DNA POLYMERASE I"/>
    <property type="match status" value="1"/>
</dbReference>
<dbReference type="SUPFAM" id="SSF56672">
    <property type="entry name" value="DNA/RNA polymerases"/>
    <property type="match status" value="1"/>
</dbReference>
<protein>
    <recommendedName>
        <fullName evidence="3">DNA polymerase I</fullName>
        <ecNumber evidence="2">2.7.7.7</ecNumber>
    </recommendedName>
</protein>
<dbReference type="GO" id="GO:0006302">
    <property type="term" value="P:double-strand break repair"/>
    <property type="evidence" value="ECO:0007669"/>
    <property type="project" value="TreeGrafter"/>
</dbReference>
<dbReference type="AlphaFoldDB" id="D6SLJ8"/>
<evidence type="ECO:0000259" key="10">
    <source>
        <dbReference type="SMART" id="SM00482"/>
    </source>
</evidence>